<dbReference type="InterPro" id="IPR005017">
    <property type="entry name" value="OMPP1/FadL/TodX"/>
</dbReference>
<proteinExistence type="inferred from homology"/>
<sequence length="508" mass="56260">MKKIISISTMILLVMALVAPQVLATNGMNFIGIGAYQKGMGGAVTAAPHTTATAITNPAGMAFIGTRTDFSVTMFTPERYVDFVPENNADEYDTTGGSELYMAPAIGFNAKAWYNDDVWFGGGMYGIGGMGVDYDEVTAPQVEGMMQRKFVDYDAKFGGGSVDGKIIIPDYTTTTDTTDKITATYDPQLADGNSFSNSKANIWSNYQFWKMAPSAAWKINNKLAVGGAFNFDYQAMGMESYYTGDFIDDINKMTGAFGFKDDFQHFGLDLSETQSAFGAGFTLGTMYQYSDNVTLGASYTSEQYFTDYEYRLDEGDILYNIGDQMYYNKKGTYKMQMNAPQQLSLGMAYRPNSKWLITTDVKWINYSSTMDTIDLEADDGGEFVNAMNPDPKLNKDTMPLKWGWDDIYVYALGVQYNYSPKLTLRGGLNYGESPIEGEDVFANLPAIAVVEKHASLGFTYELDEHWEFSGAYMHVFENEVDATKNGSPIGITSGLEEDSYEGTLSYKF</sequence>
<keyword evidence="3" id="KW-1134">Transmembrane beta strand</keyword>
<feature type="chain" id="PRO_5012301185" evidence="8">
    <location>
        <begin position="25"/>
        <end position="508"/>
    </location>
</feature>
<dbReference type="OrthoDB" id="9922at2"/>
<dbReference type="GO" id="GO:0015483">
    <property type="term" value="F:long-chain fatty acid transporting porin activity"/>
    <property type="evidence" value="ECO:0007669"/>
    <property type="project" value="TreeGrafter"/>
</dbReference>
<organism evidence="9 10">
    <name type="scientific">Selenihalanaerobacter shriftii</name>
    <dbReference type="NCBI Taxonomy" id="142842"/>
    <lineage>
        <taxon>Bacteria</taxon>
        <taxon>Bacillati</taxon>
        <taxon>Bacillota</taxon>
        <taxon>Clostridia</taxon>
        <taxon>Halanaerobiales</taxon>
        <taxon>Halobacteroidaceae</taxon>
        <taxon>Selenihalanaerobacter</taxon>
    </lineage>
</organism>
<comment type="similarity">
    <text evidence="2">Belongs to the OmpP1/FadL family.</text>
</comment>
<keyword evidence="7" id="KW-0998">Cell outer membrane</keyword>
<reference evidence="10" key="1">
    <citation type="submission" date="2017-02" db="EMBL/GenBank/DDBJ databases">
        <authorList>
            <person name="Varghese N."/>
            <person name="Submissions S."/>
        </authorList>
    </citation>
    <scope>NUCLEOTIDE SEQUENCE [LARGE SCALE GENOMIC DNA]</scope>
    <source>
        <strain evidence="10">ATCC BAA-73</strain>
    </source>
</reference>
<dbReference type="PANTHER" id="PTHR35093">
    <property type="entry name" value="OUTER MEMBRANE PROTEIN NMB0088-RELATED"/>
    <property type="match status" value="1"/>
</dbReference>
<dbReference type="PANTHER" id="PTHR35093:SF8">
    <property type="entry name" value="OUTER MEMBRANE PROTEIN NMB0088-RELATED"/>
    <property type="match status" value="1"/>
</dbReference>
<dbReference type="EMBL" id="FUWM01000010">
    <property type="protein sequence ID" value="SJZ62641.1"/>
    <property type="molecule type" value="Genomic_DNA"/>
</dbReference>
<dbReference type="SUPFAM" id="SSF56935">
    <property type="entry name" value="Porins"/>
    <property type="match status" value="1"/>
</dbReference>
<dbReference type="Proteomes" id="UP000190625">
    <property type="component" value="Unassembled WGS sequence"/>
</dbReference>
<evidence type="ECO:0000256" key="8">
    <source>
        <dbReference type="SAM" id="SignalP"/>
    </source>
</evidence>
<accession>A0A1T4M6W0</accession>
<evidence type="ECO:0000256" key="2">
    <source>
        <dbReference type="ARBA" id="ARBA00008163"/>
    </source>
</evidence>
<dbReference type="GO" id="GO:0009279">
    <property type="term" value="C:cell outer membrane"/>
    <property type="evidence" value="ECO:0007669"/>
    <property type="project" value="UniProtKB-SubCell"/>
</dbReference>
<evidence type="ECO:0000256" key="5">
    <source>
        <dbReference type="ARBA" id="ARBA00022729"/>
    </source>
</evidence>
<evidence type="ECO:0000256" key="7">
    <source>
        <dbReference type="ARBA" id="ARBA00023237"/>
    </source>
</evidence>
<protein>
    <submittedName>
        <fullName evidence="9">Long-chain fatty acid transport protein</fullName>
    </submittedName>
</protein>
<evidence type="ECO:0000313" key="9">
    <source>
        <dbReference type="EMBL" id="SJZ62641.1"/>
    </source>
</evidence>
<keyword evidence="5 8" id="KW-0732">Signal</keyword>
<dbReference type="AlphaFoldDB" id="A0A1T4M6W0"/>
<dbReference type="Pfam" id="PF03349">
    <property type="entry name" value="Toluene_X"/>
    <property type="match status" value="1"/>
</dbReference>
<gene>
    <name evidence="9" type="ORF">SAMN02745118_01361</name>
</gene>
<evidence type="ECO:0000256" key="3">
    <source>
        <dbReference type="ARBA" id="ARBA00022452"/>
    </source>
</evidence>
<feature type="signal peptide" evidence="8">
    <location>
        <begin position="1"/>
        <end position="24"/>
    </location>
</feature>
<evidence type="ECO:0000256" key="6">
    <source>
        <dbReference type="ARBA" id="ARBA00023136"/>
    </source>
</evidence>
<dbReference type="Gene3D" id="2.40.160.60">
    <property type="entry name" value="Outer membrane protein transport protein (OMPP1/FadL/TodX)"/>
    <property type="match status" value="2"/>
</dbReference>
<comment type="subcellular location">
    <subcellularLocation>
        <location evidence="1">Cell outer membrane</location>
        <topology evidence="1">Multi-pass membrane protein</topology>
    </subcellularLocation>
</comment>
<evidence type="ECO:0000256" key="4">
    <source>
        <dbReference type="ARBA" id="ARBA00022692"/>
    </source>
</evidence>
<name>A0A1T4M6W0_9FIRM</name>
<dbReference type="RefSeq" id="WP_078809842.1">
    <property type="nucleotide sequence ID" value="NZ_FUWM01000010.1"/>
</dbReference>
<evidence type="ECO:0000313" key="10">
    <source>
        <dbReference type="Proteomes" id="UP000190625"/>
    </source>
</evidence>
<keyword evidence="4" id="KW-0812">Transmembrane</keyword>
<keyword evidence="6" id="KW-0472">Membrane</keyword>
<evidence type="ECO:0000256" key="1">
    <source>
        <dbReference type="ARBA" id="ARBA00004571"/>
    </source>
</evidence>
<keyword evidence="10" id="KW-1185">Reference proteome</keyword>